<sequence length="136" mass="14834">MVSGNKSTCTLCSMESVTIGLILLTLPPLLYIVSRKSGVRYTWAPEALRVEAGLRRYVFPYATTSARFTTQPLGSRIWGTAVSGSVTGRYTLNSSTVHALATTTRPAQALLLTAGQHTFYVTPEKAEEFADRFLAK</sequence>
<comment type="caution">
    <text evidence="3">The sequence shown here is derived from an EMBL/GenBank/DDBJ whole genome shotgun (WGS) entry which is preliminary data.</text>
</comment>
<dbReference type="Pfam" id="PF10882">
    <property type="entry name" value="bPH_5"/>
    <property type="match status" value="1"/>
</dbReference>
<dbReference type="Proteomes" id="UP000647587">
    <property type="component" value="Unassembled WGS sequence"/>
</dbReference>
<gene>
    <name evidence="3" type="ORF">GCM10008955_40070</name>
</gene>
<evidence type="ECO:0000313" key="3">
    <source>
        <dbReference type="EMBL" id="GGK42298.1"/>
    </source>
</evidence>
<keyword evidence="1" id="KW-0472">Membrane</keyword>
<evidence type="ECO:0000259" key="2">
    <source>
        <dbReference type="Pfam" id="PF10882"/>
    </source>
</evidence>
<organism evidence="3 4">
    <name type="scientific">Deinococcus malanensis</name>
    <dbReference type="NCBI Taxonomy" id="1706855"/>
    <lineage>
        <taxon>Bacteria</taxon>
        <taxon>Thermotogati</taxon>
        <taxon>Deinococcota</taxon>
        <taxon>Deinococci</taxon>
        <taxon>Deinococcales</taxon>
        <taxon>Deinococcaceae</taxon>
        <taxon>Deinococcus</taxon>
    </lineage>
</organism>
<evidence type="ECO:0000256" key="1">
    <source>
        <dbReference type="SAM" id="Phobius"/>
    </source>
</evidence>
<keyword evidence="1" id="KW-0812">Transmembrane</keyword>
<evidence type="ECO:0000313" key="4">
    <source>
        <dbReference type="Proteomes" id="UP000647587"/>
    </source>
</evidence>
<keyword evidence="1" id="KW-1133">Transmembrane helix</keyword>
<feature type="transmembrane region" description="Helical" evidence="1">
    <location>
        <begin position="16"/>
        <end position="33"/>
    </location>
</feature>
<name>A0ABQ2F1Q1_9DEIO</name>
<accession>A0ABQ2F1Q1</accession>
<keyword evidence="4" id="KW-1185">Reference proteome</keyword>
<feature type="domain" description="Bacterial Pleckstrin homology" evidence="2">
    <location>
        <begin position="40"/>
        <end position="132"/>
    </location>
</feature>
<dbReference type="InterPro" id="IPR027783">
    <property type="entry name" value="Bacterial_PH-related"/>
</dbReference>
<reference evidence="4" key="1">
    <citation type="journal article" date="2019" name="Int. J. Syst. Evol. Microbiol.">
        <title>The Global Catalogue of Microorganisms (GCM) 10K type strain sequencing project: providing services to taxonomists for standard genome sequencing and annotation.</title>
        <authorList>
            <consortium name="The Broad Institute Genomics Platform"/>
            <consortium name="The Broad Institute Genome Sequencing Center for Infectious Disease"/>
            <person name="Wu L."/>
            <person name="Ma J."/>
        </authorList>
    </citation>
    <scope>NUCLEOTIDE SEQUENCE [LARGE SCALE GENOMIC DNA]</scope>
    <source>
        <strain evidence="4">JCM 30331</strain>
    </source>
</reference>
<protein>
    <recommendedName>
        <fullName evidence="2">Bacterial Pleckstrin homology domain-containing protein</fullName>
    </recommendedName>
</protein>
<dbReference type="EMBL" id="BMPP01000031">
    <property type="protein sequence ID" value="GGK42298.1"/>
    <property type="molecule type" value="Genomic_DNA"/>
</dbReference>
<proteinExistence type="predicted"/>